<dbReference type="AlphaFoldDB" id="A0A2I0J2S7"/>
<organism evidence="2 3">
    <name type="scientific">Punica granatum</name>
    <name type="common">Pomegranate</name>
    <dbReference type="NCBI Taxonomy" id="22663"/>
    <lineage>
        <taxon>Eukaryota</taxon>
        <taxon>Viridiplantae</taxon>
        <taxon>Streptophyta</taxon>
        <taxon>Embryophyta</taxon>
        <taxon>Tracheophyta</taxon>
        <taxon>Spermatophyta</taxon>
        <taxon>Magnoliopsida</taxon>
        <taxon>eudicotyledons</taxon>
        <taxon>Gunneridae</taxon>
        <taxon>Pentapetalae</taxon>
        <taxon>rosids</taxon>
        <taxon>malvids</taxon>
        <taxon>Myrtales</taxon>
        <taxon>Lythraceae</taxon>
        <taxon>Punica</taxon>
    </lineage>
</organism>
<keyword evidence="3" id="KW-1185">Reference proteome</keyword>
<evidence type="ECO:0000313" key="3">
    <source>
        <dbReference type="Proteomes" id="UP000233551"/>
    </source>
</evidence>
<feature type="compositionally biased region" description="Basic and acidic residues" evidence="1">
    <location>
        <begin position="58"/>
        <end position="87"/>
    </location>
</feature>
<proteinExistence type="predicted"/>
<dbReference type="Proteomes" id="UP000233551">
    <property type="component" value="Unassembled WGS sequence"/>
</dbReference>
<evidence type="ECO:0000256" key="1">
    <source>
        <dbReference type="SAM" id="MobiDB-lite"/>
    </source>
</evidence>
<feature type="region of interest" description="Disordered" evidence="1">
    <location>
        <begin position="51"/>
        <end position="87"/>
    </location>
</feature>
<comment type="caution">
    <text evidence="2">The sequence shown here is derived from an EMBL/GenBank/DDBJ whole genome shotgun (WGS) entry which is preliminary data.</text>
</comment>
<reference evidence="2 3" key="1">
    <citation type="submission" date="2017-11" db="EMBL/GenBank/DDBJ databases">
        <title>De-novo sequencing of pomegranate (Punica granatum L.) genome.</title>
        <authorList>
            <person name="Akparov Z."/>
            <person name="Amiraslanov A."/>
            <person name="Hajiyeva S."/>
            <person name="Abbasov M."/>
            <person name="Kaur K."/>
            <person name="Hamwieh A."/>
            <person name="Solovyev V."/>
            <person name="Salamov A."/>
            <person name="Braich B."/>
            <person name="Kosarev P."/>
            <person name="Mahmoud A."/>
            <person name="Hajiyev E."/>
            <person name="Babayeva S."/>
            <person name="Izzatullayeva V."/>
            <person name="Mammadov A."/>
            <person name="Mammadov A."/>
            <person name="Sharifova S."/>
            <person name="Ojaghi J."/>
            <person name="Eynullazada K."/>
            <person name="Bayramov B."/>
            <person name="Abdulazimova A."/>
            <person name="Shahmuradov I."/>
        </authorList>
    </citation>
    <scope>NUCLEOTIDE SEQUENCE [LARGE SCALE GENOMIC DNA]</scope>
    <source>
        <strain evidence="3">cv. AG2017</strain>
        <tissue evidence="2">Leaf</tissue>
    </source>
</reference>
<sequence>MYDGTVRSRVGLLSYQVDLYNPAKITKNRAHPRNRPDWAVFGSDITTVAPDSSLTSRGDYHGRLMKRVSDGPDLQENRKMRQKIRSD</sequence>
<name>A0A2I0J2S7_PUNGR</name>
<evidence type="ECO:0000313" key="2">
    <source>
        <dbReference type="EMBL" id="PKI50220.1"/>
    </source>
</evidence>
<gene>
    <name evidence="2" type="ORF">CRG98_029403</name>
</gene>
<protein>
    <submittedName>
        <fullName evidence="2">Uncharacterized protein</fullName>
    </submittedName>
</protein>
<accession>A0A2I0J2S7</accession>
<dbReference type="EMBL" id="PGOL01002139">
    <property type="protein sequence ID" value="PKI50220.1"/>
    <property type="molecule type" value="Genomic_DNA"/>
</dbReference>